<evidence type="ECO:0000313" key="2">
    <source>
        <dbReference type="Proteomes" id="UP001044222"/>
    </source>
</evidence>
<name>A0A9D3MVR9_ANGAN</name>
<proteinExistence type="predicted"/>
<dbReference type="AlphaFoldDB" id="A0A9D3MVR9"/>
<organism evidence="1 2">
    <name type="scientific">Anguilla anguilla</name>
    <name type="common">European freshwater eel</name>
    <name type="synonym">Muraena anguilla</name>
    <dbReference type="NCBI Taxonomy" id="7936"/>
    <lineage>
        <taxon>Eukaryota</taxon>
        <taxon>Metazoa</taxon>
        <taxon>Chordata</taxon>
        <taxon>Craniata</taxon>
        <taxon>Vertebrata</taxon>
        <taxon>Euteleostomi</taxon>
        <taxon>Actinopterygii</taxon>
        <taxon>Neopterygii</taxon>
        <taxon>Teleostei</taxon>
        <taxon>Anguilliformes</taxon>
        <taxon>Anguillidae</taxon>
        <taxon>Anguilla</taxon>
    </lineage>
</organism>
<dbReference type="PANTHER" id="PTHR37366:SF1">
    <property type="entry name" value="SPERM ACROSOME MEMBRANE-ASSOCIATED PROTEIN 6"/>
    <property type="match status" value="1"/>
</dbReference>
<dbReference type="PANTHER" id="PTHR37366">
    <property type="entry name" value="SPERM ACROSOME MEMBRANE-ASSOCIATED PROTEIN 6"/>
    <property type="match status" value="1"/>
</dbReference>
<dbReference type="Proteomes" id="UP001044222">
    <property type="component" value="Unassembled WGS sequence"/>
</dbReference>
<sequence length="121" mass="13582">MTAVNTLSTVPARTQQVEQFGVVTVGEDRLYSIPSARAHHQGTYQCEIFSQQRSIVRTYHHLKVIPQVLVAQAELQGVFDTALLPGGRFRPRLPGRPVTSPRPRRLPTCRSSRPLLSWLPV</sequence>
<gene>
    <name evidence="1" type="ORF">ANANG_G00005240</name>
</gene>
<reference evidence="1" key="1">
    <citation type="submission" date="2021-01" db="EMBL/GenBank/DDBJ databases">
        <title>A chromosome-scale assembly of European eel, Anguilla anguilla.</title>
        <authorList>
            <person name="Henkel C."/>
            <person name="Jong-Raadsen S.A."/>
            <person name="Dufour S."/>
            <person name="Weltzien F.-A."/>
            <person name="Palstra A.P."/>
            <person name="Pelster B."/>
            <person name="Spaink H.P."/>
            <person name="Van Den Thillart G.E."/>
            <person name="Jansen H."/>
            <person name="Zahm M."/>
            <person name="Klopp C."/>
            <person name="Cedric C."/>
            <person name="Louis A."/>
            <person name="Berthelot C."/>
            <person name="Parey E."/>
            <person name="Roest Crollius H."/>
            <person name="Montfort J."/>
            <person name="Robinson-Rechavi M."/>
            <person name="Bucao C."/>
            <person name="Bouchez O."/>
            <person name="Gislard M."/>
            <person name="Lluch J."/>
            <person name="Milhes M."/>
            <person name="Lampietro C."/>
            <person name="Lopez Roques C."/>
            <person name="Donnadieu C."/>
            <person name="Braasch I."/>
            <person name="Desvignes T."/>
            <person name="Postlethwait J."/>
            <person name="Bobe J."/>
            <person name="Guiguen Y."/>
            <person name="Dirks R."/>
        </authorList>
    </citation>
    <scope>NUCLEOTIDE SEQUENCE</scope>
    <source>
        <strain evidence="1">Tag_6206</strain>
        <tissue evidence="1">Liver</tissue>
    </source>
</reference>
<evidence type="ECO:0000313" key="1">
    <source>
        <dbReference type="EMBL" id="KAG5856174.1"/>
    </source>
</evidence>
<accession>A0A9D3MVR9</accession>
<protein>
    <submittedName>
        <fullName evidence="1">Uncharacterized protein</fullName>
    </submittedName>
</protein>
<dbReference type="EMBL" id="JAFIRN010000001">
    <property type="protein sequence ID" value="KAG5856174.1"/>
    <property type="molecule type" value="Genomic_DNA"/>
</dbReference>
<keyword evidence="2" id="KW-1185">Reference proteome</keyword>
<dbReference type="InterPro" id="IPR034549">
    <property type="entry name" value="SPACA6"/>
</dbReference>
<comment type="caution">
    <text evidence="1">The sequence shown here is derived from an EMBL/GenBank/DDBJ whole genome shotgun (WGS) entry which is preliminary data.</text>
</comment>
<dbReference type="GO" id="GO:0007342">
    <property type="term" value="P:fusion of sperm to egg plasma membrane involved in single fertilization"/>
    <property type="evidence" value="ECO:0007669"/>
    <property type="project" value="InterPro"/>
</dbReference>